<evidence type="ECO:0000313" key="5">
    <source>
        <dbReference type="Proteomes" id="UP000038009"/>
    </source>
</evidence>
<evidence type="ECO:0000256" key="2">
    <source>
        <dbReference type="SAM" id="MobiDB-lite"/>
    </source>
</evidence>
<evidence type="ECO:0000313" key="4">
    <source>
        <dbReference type="EMBL" id="KPI83296.1"/>
    </source>
</evidence>
<comment type="caution">
    <text evidence="4">The sequence shown here is derived from an EMBL/GenBank/DDBJ whole genome shotgun (WGS) entry which is preliminary data.</text>
</comment>
<dbReference type="Gene3D" id="1.10.238.10">
    <property type="entry name" value="EF-hand"/>
    <property type="match status" value="1"/>
</dbReference>
<dbReference type="InterPro" id="IPR011992">
    <property type="entry name" value="EF-hand-dom_pair"/>
</dbReference>
<dbReference type="AlphaFoldDB" id="A0A0N0P2S4"/>
<evidence type="ECO:0000259" key="3">
    <source>
        <dbReference type="PROSITE" id="PS50222"/>
    </source>
</evidence>
<dbReference type="Pfam" id="PF13833">
    <property type="entry name" value="EF-hand_8"/>
    <property type="match status" value="1"/>
</dbReference>
<feature type="region of interest" description="Disordered" evidence="2">
    <location>
        <begin position="160"/>
        <end position="225"/>
    </location>
</feature>
<organism evidence="4 5">
    <name type="scientific">Leptomonas seymouri</name>
    <dbReference type="NCBI Taxonomy" id="5684"/>
    <lineage>
        <taxon>Eukaryota</taxon>
        <taxon>Discoba</taxon>
        <taxon>Euglenozoa</taxon>
        <taxon>Kinetoplastea</taxon>
        <taxon>Metakinetoplastina</taxon>
        <taxon>Trypanosomatida</taxon>
        <taxon>Trypanosomatidae</taxon>
        <taxon>Leishmaniinae</taxon>
        <taxon>Leptomonas</taxon>
    </lineage>
</organism>
<name>A0A0N0P2S4_LEPSE</name>
<dbReference type="InterPro" id="IPR018247">
    <property type="entry name" value="EF_Hand_1_Ca_BS"/>
</dbReference>
<dbReference type="OMA" id="FMSAEDM"/>
<keyword evidence="5" id="KW-1185">Reference proteome</keyword>
<keyword evidence="1" id="KW-0106">Calcium</keyword>
<gene>
    <name evidence="4" type="ORF">ABL78_7677</name>
</gene>
<reference evidence="4 5" key="1">
    <citation type="journal article" date="2015" name="PLoS Pathog.">
        <title>Leptomonas seymouri: Adaptations to the Dixenous Life Cycle Analyzed by Genome Sequencing, Transcriptome Profiling and Co-infection with Leishmania donovani.</title>
        <authorList>
            <person name="Kraeva N."/>
            <person name="Butenko A."/>
            <person name="Hlavacova J."/>
            <person name="Kostygov A."/>
            <person name="Myskova J."/>
            <person name="Grybchuk D."/>
            <person name="Lestinova T."/>
            <person name="Votypka J."/>
            <person name="Volf P."/>
            <person name="Opperdoes F."/>
            <person name="Flegontov P."/>
            <person name="Lukes J."/>
            <person name="Yurchenko V."/>
        </authorList>
    </citation>
    <scope>NUCLEOTIDE SEQUENCE [LARGE SCALE GENOMIC DNA]</scope>
    <source>
        <strain evidence="4 5">ATCC 30220</strain>
    </source>
</reference>
<dbReference type="InterPro" id="IPR002048">
    <property type="entry name" value="EF_hand_dom"/>
</dbReference>
<dbReference type="SUPFAM" id="SSF47473">
    <property type="entry name" value="EF-hand"/>
    <property type="match status" value="1"/>
</dbReference>
<proteinExistence type="predicted"/>
<sequence>MPISTVEAFAKRHVTREDGVDVLPRKMIPVAALEAGYCLSSPTINDAVVGATYPDQMTAEEFAALCEKNQSAFVSAEDMAKSVVVVAPAGVITRGSLEEIMNKGSKKGDALSEDEVEALFTTLDTDSTGAITAEDFMRALYGDEGAFRLAERRKLDAAEAKRRKEEAAAQERARKQKEEEERRKSAAAEAKRKEEEERQRAEAAKKADGRGKEKGSKEKKASACC</sequence>
<accession>A0A0N0P2S4</accession>
<dbReference type="EMBL" id="LJSK01000401">
    <property type="protein sequence ID" value="KPI83296.1"/>
    <property type="molecule type" value="Genomic_DNA"/>
</dbReference>
<dbReference type="GO" id="GO:0005509">
    <property type="term" value="F:calcium ion binding"/>
    <property type="evidence" value="ECO:0007669"/>
    <property type="project" value="InterPro"/>
</dbReference>
<dbReference type="PROSITE" id="PS00018">
    <property type="entry name" value="EF_HAND_1"/>
    <property type="match status" value="1"/>
</dbReference>
<dbReference type="PROSITE" id="PS50222">
    <property type="entry name" value="EF_HAND_2"/>
    <property type="match status" value="1"/>
</dbReference>
<protein>
    <submittedName>
        <fullName evidence="4">I/6 autoantigen-like protein</fullName>
    </submittedName>
</protein>
<feature type="domain" description="EF-hand" evidence="3">
    <location>
        <begin position="111"/>
        <end position="146"/>
    </location>
</feature>
<evidence type="ECO:0000256" key="1">
    <source>
        <dbReference type="ARBA" id="ARBA00022837"/>
    </source>
</evidence>
<dbReference type="OrthoDB" id="9989112at2759"/>
<dbReference type="VEuPathDB" id="TriTrypDB:Lsey_0401_0060"/>
<dbReference type="Proteomes" id="UP000038009">
    <property type="component" value="Unassembled WGS sequence"/>
</dbReference>